<feature type="transmembrane region" description="Helical" evidence="1">
    <location>
        <begin position="252"/>
        <end position="272"/>
    </location>
</feature>
<dbReference type="Proteomes" id="UP001364211">
    <property type="component" value="Unassembled WGS sequence"/>
</dbReference>
<feature type="transmembrane region" description="Helical" evidence="1">
    <location>
        <begin position="118"/>
        <end position="143"/>
    </location>
</feature>
<evidence type="ECO:0000256" key="1">
    <source>
        <dbReference type="SAM" id="Phobius"/>
    </source>
</evidence>
<feature type="transmembrane region" description="Helical" evidence="1">
    <location>
        <begin position="50"/>
        <end position="66"/>
    </location>
</feature>
<keyword evidence="1" id="KW-1133">Transmembrane helix</keyword>
<proteinExistence type="predicted"/>
<feature type="transmembrane region" description="Helical" evidence="1">
    <location>
        <begin position="78"/>
        <end position="98"/>
    </location>
</feature>
<feature type="transmembrane region" description="Helical" evidence="1">
    <location>
        <begin position="152"/>
        <end position="171"/>
    </location>
</feature>
<feature type="transmembrane region" description="Helical" evidence="1">
    <location>
        <begin position="222"/>
        <end position="240"/>
    </location>
</feature>
<evidence type="ECO:0000313" key="3">
    <source>
        <dbReference type="Proteomes" id="UP001364211"/>
    </source>
</evidence>
<name>A0ABU8TBY2_9PSEU</name>
<organism evidence="2 3">
    <name type="scientific">Pseudonocardia spirodelae</name>
    <dbReference type="NCBI Taxonomy" id="3133431"/>
    <lineage>
        <taxon>Bacteria</taxon>
        <taxon>Bacillati</taxon>
        <taxon>Actinomycetota</taxon>
        <taxon>Actinomycetes</taxon>
        <taxon>Pseudonocardiales</taxon>
        <taxon>Pseudonocardiaceae</taxon>
        <taxon>Pseudonocardia</taxon>
    </lineage>
</organism>
<evidence type="ECO:0000313" key="2">
    <source>
        <dbReference type="EMBL" id="MEJ8281133.1"/>
    </source>
</evidence>
<feature type="transmembrane region" description="Helical" evidence="1">
    <location>
        <begin position="284"/>
        <end position="303"/>
    </location>
</feature>
<protein>
    <submittedName>
        <fullName evidence="2">Uncharacterized protein</fullName>
    </submittedName>
</protein>
<keyword evidence="1" id="KW-0812">Transmembrane</keyword>
<keyword evidence="1" id="KW-0472">Membrane</keyword>
<comment type="caution">
    <text evidence="2">The sequence shown here is derived from an EMBL/GenBank/DDBJ whole genome shotgun (WGS) entry which is preliminary data.</text>
</comment>
<reference evidence="2 3" key="1">
    <citation type="submission" date="2024-03" db="EMBL/GenBank/DDBJ databases">
        <title>Draft genome sequence of Pseudonocardia sp. DW16-2.</title>
        <authorList>
            <person name="Duangmal K."/>
        </authorList>
    </citation>
    <scope>NUCLEOTIDE SEQUENCE [LARGE SCALE GENOMIC DNA]</scope>
    <source>
        <strain evidence="2 3">DW16-2</strain>
    </source>
</reference>
<sequence length="314" mass="32599">MGIREVVAWHRPLAVVGLSCAALVPLGAAGVLLDPRVVLGAPVWLKPTKFALSIAIYCLSWAWLYAQLRVRRGRLRTAHLAGTVAAVALAVEQVVISVQAGRGTTSHFNNTSVLDASLWTTMGVSIVLAWLATLWVAAGLFAVRDLDPARSVAIRAGTVLSLTGMALGFLMTTPTPDQLADFRGIAGAHTVGVPDGGPGLPLVGWSTLGGDLRIPHFAGMHALQLLPLLLVALELAARRVPRLADPRVRRDLVVTAAAAYAGLLALLTWQALRGQPLLAPDAATGVAGAVLLAVVVAGAAVSLRSRGPALTPGR</sequence>
<dbReference type="EMBL" id="JBBJUP010000017">
    <property type="protein sequence ID" value="MEJ8281133.1"/>
    <property type="molecule type" value="Genomic_DNA"/>
</dbReference>
<gene>
    <name evidence="2" type="ORF">WJX68_19490</name>
</gene>
<accession>A0ABU8TBY2</accession>
<keyword evidence="3" id="KW-1185">Reference proteome</keyword>
<dbReference type="RefSeq" id="WP_340293055.1">
    <property type="nucleotide sequence ID" value="NZ_JBBJUP010000017.1"/>
</dbReference>